<protein>
    <submittedName>
        <fullName evidence="2">Uncharacterized protein</fullName>
    </submittedName>
</protein>
<proteinExistence type="predicted"/>
<evidence type="ECO:0000313" key="2">
    <source>
        <dbReference type="EMBL" id="KUG01552.1"/>
    </source>
</evidence>
<gene>
    <name evidence="2" type="ORF">AM587_10005620</name>
</gene>
<evidence type="ECO:0000256" key="1">
    <source>
        <dbReference type="SAM" id="Coils"/>
    </source>
</evidence>
<dbReference type="EMBL" id="LNFO01000302">
    <property type="protein sequence ID" value="KUG01552.1"/>
    <property type="molecule type" value="Genomic_DNA"/>
</dbReference>
<evidence type="ECO:0000313" key="3">
    <source>
        <dbReference type="Proteomes" id="UP000052943"/>
    </source>
</evidence>
<comment type="caution">
    <text evidence="2">The sequence shown here is derived from an EMBL/GenBank/DDBJ whole genome shotgun (WGS) entry which is preliminary data.</text>
</comment>
<keyword evidence="1" id="KW-0175">Coiled coil</keyword>
<dbReference type="AlphaFoldDB" id="A0A0W8DYS1"/>
<feature type="coiled-coil region" evidence="1">
    <location>
        <begin position="22"/>
        <end position="56"/>
    </location>
</feature>
<accession>A0A0W8DYS1</accession>
<dbReference type="Proteomes" id="UP000052943">
    <property type="component" value="Unassembled WGS sequence"/>
</dbReference>
<name>A0A0W8DYS1_PHYNI</name>
<reference evidence="2 3" key="1">
    <citation type="submission" date="2015-11" db="EMBL/GenBank/DDBJ databases">
        <title>Genomes and virulence difference between two physiological races of Phytophthora nicotianae.</title>
        <authorList>
            <person name="Liu H."/>
            <person name="Ma X."/>
            <person name="Yu H."/>
            <person name="Fang D."/>
            <person name="Li Y."/>
            <person name="Wang X."/>
            <person name="Wang W."/>
            <person name="Dong Y."/>
            <person name="Xiao B."/>
        </authorList>
    </citation>
    <scope>NUCLEOTIDE SEQUENCE [LARGE SCALE GENOMIC DNA]</scope>
    <source>
        <strain evidence="3">race 0</strain>
    </source>
</reference>
<sequence>MGAAQWKKLWDDVKDALTEYDRKATQTLLAEAKAERKALMDRLDTLSAQLADATGNNAESLKAFQARIAREQRTKIITIIDNQLTNALDQYDGISLRYDPLAVQRQFDSEDVRSYNATAAPYDRIDDRYYLVKFAELKKELAKCGVVFRYLDYMGQWFDGRVYIESHSWDEITESTPMKPNVSYIFTDDILLFRALCREQPLRFSHYLYDNVNRASIRAAFHKVFGFMIPPIHNSLNIEIPLQAATWPKIRSRM</sequence>
<organism evidence="2 3">
    <name type="scientific">Phytophthora nicotianae</name>
    <name type="common">Potato buckeye rot agent</name>
    <name type="synonym">Phytophthora parasitica</name>
    <dbReference type="NCBI Taxonomy" id="4792"/>
    <lineage>
        <taxon>Eukaryota</taxon>
        <taxon>Sar</taxon>
        <taxon>Stramenopiles</taxon>
        <taxon>Oomycota</taxon>
        <taxon>Peronosporomycetes</taxon>
        <taxon>Peronosporales</taxon>
        <taxon>Peronosporaceae</taxon>
        <taxon>Phytophthora</taxon>
    </lineage>
</organism>